<dbReference type="PROSITE" id="PS51257">
    <property type="entry name" value="PROKAR_LIPOPROTEIN"/>
    <property type="match status" value="1"/>
</dbReference>
<keyword evidence="3" id="KW-1003">Cell membrane</keyword>
<sequence>MHQKLKTTLILFAAAGACGAGYVWYQAKIAGAKKPKADTTQLVRISQAEQKSMPINLLANGYVTAINTVDVRPQVQNIVREVHVKEGQEVRAGQLLITLDQRLDGSGVDKALAQVARDRADLLDADVTLKRNEELLGRKFVAQAVVDTARSKVEVLRSALTASQAAVKSSRISLDYNLIKASISGRIGIINVHPGSLAQPAAVAMMTITQLDPVAVSFTLPERELGTLRTTYPNGDAPVLARLASGKEVAGRLIFIDNAADAQSGTIRMKARFTNPDRLMWPGTFVSVRLVSRTLPDAVVVPAQAIVTGPVDKFLYLVQSDDSVLMQKVDVVAIEDGKAAVSGIVAGARIVVEGAQNLRSGIKVKELQVAATGAGGGGTGDTSAPRAPAP</sequence>
<dbReference type="Proteomes" id="UP001501353">
    <property type="component" value="Unassembled WGS sequence"/>
</dbReference>
<evidence type="ECO:0000256" key="3">
    <source>
        <dbReference type="ARBA" id="ARBA00022475"/>
    </source>
</evidence>
<dbReference type="RefSeq" id="WP_344764901.1">
    <property type="nucleotide sequence ID" value="NZ_BAAAZE010000013.1"/>
</dbReference>
<dbReference type="InterPro" id="IPR058625">
    <property type="entry name" value="MdtA-like_BSH"/>
</dbReference>
<name>A0ABP7TUM1_9BURK</name>
<dbReference type="PRINTS" id="PR01490">
    <property type="entry name" value="RTXTOXIND"/>
</dbReference>
<protein>
    <submittedName>
        <fullName evidence="9">Multidrug efflux RND transporter periplasmic adaptor subunit MuxA</fullName>
    </submittedName>
</protein>
<reference evidence="10" key="1">
    <citation type="journal article" date="2019" name="Int. J. Syst. Evol. Microbiol.">
        <title>The Global Catalogue of Microorganisms (GCM) 10K type strain sequencing project: providing services to taxonomists for standard genome sequencing and annotation.</title>
        <authorList>
            <consortium name="The Broad Institute Genomics Platform"/>
            <consortium name="The Broad Institute Genome Sequencing Center for Infectious Disease"/>
            <person name="Wu L."/>
            <person name="Ma J."/>
        </authorList>
    </citation>
    <scope>NUCLEOTIDE SEQUENCE [LARGE SCALE GENOMIC DNA]</scope>
    <source>
        <strain evidence="10">JCM 16673</strain>
    </source>
</reference>
<gene>
    <name evidence="9" type="primary">muxA_1</name>
    <name evidence="9" type="ORF">GCM10022212_32740</name>
</gene>
<dbReference type="PANTHER" id="PTHR30469">
    <property type="entry name" value="MULTIDRUG RESISTANCE PROTEIN MDTA"/>
    <property type="match status" value="1"/>
</dbReference>
<feature type="domain" description="Multidrug resistance protein MdtA-like beta-barrel" evidence="8">
    <location>
        <begin position="213"/>
        <end position="290"/>
    </location>
</feature>
<comment type="subcellular location">
    <subcellularLocation>
        <location evidence="1">Cell membrane</location>
    </subcellularLocation>
</comment>
<evidence type="ECO:0000256" key="5">
    <source>
        <dbReference type="ARBA" id="ARBA00023136"/>
    </source>
</evidence>
<dbReference type="PANTHER" id="PTHR30469:SF36">
    <property type="entry name" value="BLL3903 PROTEIN"/>
    <property type="match status" value="1"/>
</dbReference>
<dbReference type="Gene3D" id="2.40.420.20">
    <property type="match status" value="1"/>
</dbReference>
<dbReference type="SUPFAM" id="SSF111369">
    <property type="entry name" value="HlyD-like secretion proteins"/>
    <property type="match status" value="1"/>
</dbReference>
<keyword evidence="4" id="KW-0997">Cell inner membrane</keyword>
<evidence type="ECO:0000256" key="2">
    <source>
        <dbReference type="ARBA" id="ARBA00009477"/>
    </source>
</evidence>
<dbReference type="InterPro" id="IPR058624">
    <property type="entry name" value="MdtA-like_HH"/>
</dbReference>
<comment type="caution">
    <text evidence="9">The sequence shown here is derived from an EMBL/GenBank/DDBJ whole genome shotgun (WGS) entry which is preliminary data.</text>
</comment>
<dbReference type="Pfam" id="PF25944">
    <property type="entry name" value="Beta-barrel_RND"/>
    <property type="match status" value="1"/>
</dbReference>
<evidence type="ECO:0000313" key="9">
    <source>
        <dbReference type="EMBL" id="GAA4031502.1"/>
    </source>
</evidence>
<proteinExistence type="inferred from homology"/>
<dbReference type="NCBIfam" id="TIGR01730">
    <property type="entry name" value="RND_mfp"/>
    <property type="match status" value="1"/>
</dbReference>
<feature type="domain" description="Multidrug resistance protein MdtA-like alpha-helical hairpin" evidence="6">
    <location>
        <begin position="110"/>
        <end position="176"/>
    </location>
</feature>
<dbReference type="Gene3D" id="2.40.50.100">
    <property type="match status" value="1"/>
</dbReference>
<keyword evidence="10" id="KW-1185">Reference proteome</keyword>
<evidence type="ECO:0000256" key="1">
    <source>
        <dbReference type="ARBA" id="ARBA00004236"/>
    </source>
</evidence>
<dbReference type="InterPro" id="IPR006143">
    <property type="entry name" value="RND_pump_MFP"/>
</dbReference>
<organism evidence="9 10">
    <name type="scientific">Actimicrobium antarcticum</name>
    <dbReference type="NCBI Taxonomy" id="1051899"/>
    <lineage>
        <taxon>Bacteria</taxon>
        <taxon>Pseudomonadati</taxon>
        <taxon>Pseudomonadota</taxon>
        <taxon>Betaproteobacteria</taxon>
        <taxon>Burkholderiales</taxon>
        <taxon>Oxalobacteraceae</taxon>
        <taxon>Actimicrobium</taxon>
    </lineage>
</organism>
<feature type="domain" description="Multidrug resistance protein MdtA-like barrel-sandwich hybrid" evidence="7">
    <location>
        <begin position="67"/>
        <end position="208"/>
    </location>
</feature>
<dbReference type="Gene3D" id="2.40.30.170">
    <property type="match status" value="1"/>
</dbReference>
<dbReference type="Pfam" id="PF25876">
    <property type="entry name" value="HH_MFP_RND"/>
    <property type="match status" value="1"/>
</dbReference>
<accession>A0ABP7TUM1</accession>
<comment type="similarity">
    <text evidence="2">Belongs to the membrane fusion protein (MFP) (TC 8.A.1) family.</text>
</comment>
<evidence type="ECO:0000256" key="4">
    <source>
        <dbReference type="ARBA" id="ARBA00022519"/>
    </source>
</evidence>
<evidence type="ECO:0000259" key="6">
    <source>
        <dbReference type="Pfam" id="PF25876"/>
    </source>
</evidence>
<evidence type="ECO:0000259" key="8">
    <source>
        <dbReference type="Pfam" id="PF25944"/>
    </source>
</evidence>
<evidence type="ECO:0000313" key="10">
    <source>
        <dbReference type="Proteomes" id="UP001501353"/>
    </source>
</evidence>
<keyword evidence="5" id="KW-0472">Membrane</keyword>
<dbReference type="InterPro" id="IPR058626">
    <property type="entry name" value="MdtA-like_b-barrel"/>
</dbReference>
<dbReference type="Gene3D" id="1.10.287.470">
    <property type="entry name" value="Helix hairpin bin"/>
    <property type="match status" value="1"/>
</dbReference>
<dbReference type="Pfam" id="PF25917">
    <property type="entry name" value="BSH_RND"/>
    <property type="match status" value="1"/>
</dbReference>
<evidence type="ECO:0000259" key="7">
    <source>
        <dbReference type="Pfam" id="PF25917"/>
    </source>
</evidence>
<dbReference type="EMBL" id="BAAAZE010000013">
    <property type="protein sequence ID" value="GAA4031502.1"/>
    <property type="molecule type" value="Genomic_DNA"/>
</dbReference>